<dbReference type="EMBL" id="BTSX01000006">
    <property type="protein sequence ID" value="GMT02899.1"/>
    <property type="molecule type" value="Genomic_DNA"/>
</dbReference>
<organism evidence="2 3">
    <name type="scientific">Pristionchus entomophagus</name>
    <dbReference type="NCBI Taxonomy" id="358040"/>
    <lineage>
        <taxon>Eukaryota</taxon>
        <taxon>Metazoa</taxon>
        <taxon>Ecdysozoa</taxon>
        <taxon>Nematoda</taxon>
        <taxon>Chromadorea</taxon>
        <taxon>Rhabditida</taxon>
        <taxon>Rhabditina</taxon>
        <taxon>Diplogasteromorpha</taxon>
        <taxon>Diplogasteroidea</taxon>
        <taxon>Neodiplogasteridae</taxon>
        <taxon>Pristionchus</taxon>
    </lineage>
</organism>
<name>A0AAV5U7R7_9BILA</name>
<evidence type="ECO:0000313" key="3">
    <source>
        <dbReference type="Proteomes" id="UP001432027"/>
    </source>
</evidence>
<reference evidence="2" key="1">
    <citation type="submission" date="2023-10" db="EMBL/GenBank/DDBJ databases">
        <title>Genome assembly of Pristionchus species.</title>
        <authorList>
            <person name="Yoshida K."/>
            <person name="Sommer R.J."/>
        </authorList>
    </citation>
    <scope>NUCLEOTIDE SEQUENCE</scope>
    <source>
        <strain evidence="2">RS0144</strain>
    </source>
</reference>
<feature type="compositionally biased region" description="Basic residues" evidence="1">
    <location>
        <begin position="1"/>
        <end position="10"/>
    </location>
</feature>
<comment type="caution">
    <text evidence="2">The sequence shown here is derived from an EMBL/GenBank/DDBJ whole genome shotgun (WGS) entry which is preliminary data.</text>
</comment>
<feature type="region of interest" description="Disordered" evidence="1">
    <location>
        <begin position="1"/>
        <end position="30"/>
    </location>
</feature>
<dbReference type="Proteomes" id="UP001432027">
    <property type="component" value="Unassembled WGS sequence"/>
</dbReference>
<feature type="compositionally biased region" description="Basic and acidic residues" evidence="1">
    <location>
        <begin position="11"/>
        <end position="20"/>
    </location>
</feature>
<accession>A0AAV5U7R7</accession>
<protein>
    <submittedName>
        <fullName evidence="2">Uncharacterized protein</fullName>
    </submittedName>
</protein>
<gene>
    <name evidence="2" type="ORF">PENTCL1PPCAC_25073</name>
</gene>
<feature type="non-terminal residue" evidence="2">
    <location>
        <position position="95"/>
    </location>
</feature>
<dbReference type="AlphaFoldDB" id="A0AAV5U7R7"/>
<keyword evidence="3" id="KW-1185">Reference proteome</keyword>
<evidence type="ECO:0000313" key="2">
    <source>
        <dbReference type="EMBL" id="GMT02899.1"/>
    </source>
</evidence>
<sequence>MRRGVEKRRRREEGRERQEMRSLSTPLEPSTCHRREMDLQLRRIIAELCRGGADGRLLSAVKKTILKETRREGQRIEEMRKRIDEEMRKNRYRTQ</sequence>
<evidence type="ECO:0000256" key="1">
    <source>
        <dbReference type="SAM" id="MobiDB-lite"/>
    </source>
</evidence>
<proteinExistence type="predicted"/>